<keyword evidence="16" id="KW-1185">Reference proteome</keyword>
<evidence type="ECO:0000256" key="5">
    <source>
        <dbReference type="ARBA" id="ARBA00022617"/>
    </source>
</evidence>
<gene>
    <name evidence="15" type="ORF">C1H69_01980</name>
</gene>
<reference evidence="15 16" key="1">
    <citation type="submission" date="2018-01" db="EMBL/GenBank/DDBJ databases">
        <title>Halomonas endophytica sp. nov., isolated from storage liquid in the stems of Populus euphratica.</title>
        <authorList>
            <person name="Chen C."/>
        </authorList>
    </citation>
    <scope>NUCLEOTIDE SEQUENCE [LARGE SCALE GENOMIC DNA]</scope>
    <source>
        <strain evidence="15 16">MC28</strain>
    </source>
</reference>
<evidence type="ECO:0000256" key="12">
    <source>
        <dbReference type="ARBA" id="ARBA00037975"/>
    </source>
</evidence>
<evidence type="ECO:0000256" key="4">
    <source>
        <dbReference type="ARBA" id="ARBA00022475"/>
    </source>
</evidence>
<keyword evidence="5" id="KW-0349">Heme</keyword>
<keyword evidence="7" id="KW-0479">Metal-binding</keyword>
<keyword evidence="3" id="KW-0813">Transport</keyword>
<dbReference type="GO" id="GO:0005886">
    <property type="term" value="C:plasma membrane"/>
    <property type="evidence" value="ECO:0007669"/>
    <property type="project" value="UniProtKB-SubCell"/>
</dbReference>
<dbReference type="EMBL" id="PNRF01000007">
    <property type="protein sequence ID" value="PMR77331.1"/>
    <property type="molecule type" value="Genomic_DNA"/>
</dbReference>
<feature type="transmembrane region" description="Helical" evidence="13">
    <location>
        <begin position="52"/>
        <end position="69"/>
    </location>
</feature>
<dbReference type="SUPFAM" id="SSF81342">
    <property type="entry name" value="Transmembrane di-heme cytochromes"/>
    <property type="match status" value="1"/>
</dbReference>
<evidence type="ECO:0000256" key="1">
    <source>
        <dbReference type="ARBA" id="ARBA00001970"/>
    </source>
</evidence>
<keyword evidence="11 13" id="KW-0472">Membrane</keyword>
<feature type="domain" description="Cytochrome b561 bacterial/Ni-hydrogenase" evidence="14">
    <location>
        <begin position="7"/>
        <end position="172"/>
    </location>
</feature>
<dbReference type="AlphaFoldDB" id="A0A2N7UAA9"/>
<dbReference type="Pfam" id="PF01292">
    <property type="entry name" value="Ni_hydr_CYTB"/>
    <property type="match status" value="1"/>
</dbReference>
<keyword evidence="8" id="KW-0249">Electron transport</keyword>
<keyword evidence="9 13" id="KW-1133">Transmembrane helix</keyword>
<dbReference type="PANTHER" id="PTHR30529">
    <property type="entry name" value="CYTOCHROME B561"/>
    <property type="match status" value="1"/>
</dbReference>
<keyword evidence="6 13" id="KW-0812">Transmembrane</keyword>
<evidence type="ECO:0000256" key="2">
    <source>
        <dbReference type="ARBA" id="ARBA00004651"/>
    </source>
</evidence>
<keyword evidence="10" id="KW-0408">Iron</keyword>
<dbReference type="GO" id="GO:0046872">
    <property type="term" value="F:metal ion binding"/>
    <property type="evidence" value="ECO:0007669"/>
    <property type="project" value="UniProtKB-KW"/>
</dbReference>
<evidence type="ECO:0000256" key="13">
    <source>
        <dbReference type="SAM" id="Phobius"/>
    </source>
</evidence>
<organism evidence="15 16">
    <name type="scientific">Billgrantia endophytica</name>
    <dbReference type="NCBI Taxonomy" id="2033802"/>
    <lineage>
        <taxon>Bacteria</taxon>
        <taxon>Pseudomonadati</taxon>
        <taxon>Pseudomonadota</taxon>
        <taxon>Gammaproteobacteria</taxon>
        <taxon>Oceanospirillales</taxon>
        <taxon>Halomonadaceae</taxon>
        <taxon>Billgrantia</taxon>
    </lineage>
</organism>
<name>A0A2N7UAA9_9GAMM</name>
<dbReference type="InterPro" id="IPR016174">
    <property type="entry name" value="Di-haem_cyt_TM"/>
</dbReference>
<protein>
    <submittedName>
        <fullName evidence="15">Cytochrome B</fullName>
    </submittedName>
</protein>
<evidence type="ECO:0000256" key="8">
    <source>
        <dbReference type="ARBA" id="ARBA00022982"/>
    </source>
</evidence>
<evidence type="ECO:0000256" key="6">
    <source>
        <dbReference type="ARBA" id="ARBA00022692"/>
    </source>
</evidence>
<evidence type="ECO:0000256" key="11">
    <source>
        <dbReference type="ARBA" id="ARBA00023136"/>
    </source>
</evidence>
<sequence>MSMATSHYGRFSRYLHWGMAALLAWQFATTGARVLAADSALDEFLWSTHRSMGALLLLLVVIRVLWALVDRANRPPAVSRAATLGHLALYALMVIVPSLALLRQFGSGRAFSPFGIPLMSGFEGESIEWMTAAGSLFHGVLGWTLLALIVGHIGMVLWHRRAGDQDVLGRMVVRRPVGGSPSG</sequence>
<comment type="similarity">
    <text evidence="12">Belongs to the cytochrome b561 family.</text>
</comment>
<comment type="caution">
    <text evidence="15">The sequence shown here is derived from an EMBL/GenBank/DDBJ whole genome shotgun (WGS) entry which is preliminary data.</text>
</comment>
<comment type="subcellular location">
    <subcellularLocation>
        <location evidence="2">Cell membrane</location>
        <topology evidence="2">Multi-pass membrane protein</topology>
    </subcellularLocation>
</comment>
<evidence type="ECO:0000256" key="3">
    <source>
        <dbReference type="ARBA" id="ARBA00022448"/>
    </source>
</evidence>
<dbReference type="InterPro" id="IPR052168">
    <property type="entry name" value="Cytochrome_b561_oxidase"/>
</dbReference>
<dbReference type="GO" id="GO:0022904">
    <property type="term" value="P:respiratory electron transport chain"/>
    <property type="evidence" value="ECO:0007669"/>
    <property type="project" value="InterPro"/>
</dbReference>
<evidence type="ECO:0000313" key="15">
    <source>
        <dbReference type="EMBL" id="PMR77331.1"/>
    </source>
</evidence>
<evidence type="ECO:0000313" key="16">
    <source>
        <dbReference type="Proteomes" id="UP000235803"/>
    </source>
</evidence>
<evidence type="ECO:0000256" key="7">
    <source>
        <dbReference type="ARBA" id="ARBA00022723"/>
    </source>
</evidence>
<dbReference type="GO" id="GO:0020037">
    <property type="term" value="F:heme binding"/>
    <property type="evidence" value="ECO:0007669"/>
    <property type="project" value="TreeGrafter"/>
</dbReference>
<dbReference type="OrthoDB" id="9793784at2"/>
<accession>A0A2N7UAA9</accession>
<dbReference type="InterPro" id="IPR011577">
    <property type="entry name" value="Cyt_b561_bac/Ni-Hgenase"/>
</dbReference>
<evidence type="ECO:0000259" key="14">
    <source>
        <dbReference type="Pfam" id="PF01292"/>
    </source>
</evidence>
<comment type="cofactor">
    <cofactor evidence="1">
        <name>heme b</name>
        <dbReference type="ChEBI" id="CHEBI:60344"/>
    </cofactor>
</comment>
<keyword evidence="4" id="KW-1003">Cell membrane</keyword>
<proteinExistence type="inferred from homology"/>
<evidence type="ECO:0000256" key="9">
    <source>
        <dbReference type="ARBA" id="ARBA00022989"/>
    </source>
</evidence>
<dbReference type="PANTHER" id="PTHR30529:SF1">
    <property type="entry name" value="CYTOCHROME B561 HOMOLOG 2"/>
    <property type="match status" value="1"/>
</dbReference>
<feature type="transmembrane region" description="Helical" evidence="13">
    <location>
        <begin position="81"/>
        <end position="102"/>
    </location>
</feature>
<dbReference type="GO" id="GO:0009055">
    <property type="term" value="F:electron transfer activity"/>
    <property type="evidence" value="ECO:0007669"/>
    <property type="project" value="InterPro"/>
</dbReference>
<evidence type="ECO:0000256" key="10">
    <source>
        <dbReference type="ARBA" id="ARBA00023004"/>
    </source>
</evidence>
<dbReference type="Proteomes" id="UP000235803">
    <property type="component" value="Unassembled WGS sequence"/>
</dbReference>
<feature type="transmembrane region" description="Helical" evidence="13">
    <location>
        <begin position="136"/>
        <end position="158"/>
    </location>
</feature>